<evidence type="ECO:0000256" key="1">
    <source>
        <dbReference type="ARBA" id="ARBA00023015"/>
    </source>
</evidence>
<keyword evidence="6" id="KW-1185">Reference proteome</keyword>
<name>A0ABP7C3A6_9MICC</name>
<dbReference type="PROSITE" id="PS50995">
    <property type="entry name" value="HTH_MARR_2"/>
    <property type="match status" value="1"/>
</dbReference>
<accession>A0ABP7C3A6</accession>
<evidence type="ECO:0000256" key="2">
    <source>
        <dbReference type="ARBA" id="ARBA00023125"/>
    </source>
</evidence>
<evidence type="ECO:0000256" key="3">
    <source>
        <dbReference type="ARBA" id="ARBA00023163"/>
    </source>
</evidence>
<dbReference type="PANTHER" id="PTHR39515:SF2">
    <property type="entry name" value="HTH-TYPE TRANSCRIPTIONAL REGULATOR RV0880"/>
    <property type="match status" value="1"/>
</dbReference>
<feature type="domain" description="HTH marR-type" evidence="4">
    <location>
        <begin position="6"/>
        <end position="138"/>
    </location>
</feature>
<keyword evidence="3" id="KW-0804">Transcription</keyword>
<dbReference type="InterPro" id="IPR036390">
    <property type="entry name" value="WH_DNA-bd_sf"/>
</dbReference>
<dbReference type="PRINTS" id="PR00598">
    <property type="entry name" value="HTHMARR"/>
</dbReference>
<dbReference type="Pfam" id="PF01047">
    <property type="entry name" value="MarR"/>
    <property type="match status" value="1"/>
</dbReference>
<dbReference type="SUPFAM" id="SSF46785">
    <property type="entry name" value="Winged helix' DNA-binding domain"/>
    <property type="match status" value="1"/>
</dbReference>
<dbReference type="EMBL" id="BAABEO010000008">
    <property type="protein sequence ID" value="GAA3674035.1"/>
    <property type="molecule type" value="Genomic_DNA"/>
</dbReference>
<reference evidence="6" key="1">
    <citation type="journal article" date="2019" name="Int. J. Syst. Evol. Microbiol.">
        <title>The Global Catalogue of Microorganisms (GCM) 10K type strain sequencing project: providing services to taxonomists for standard genome sequencing and annotation.</title>
        <authorList>
            <consortium name="The Broad Institute Genomics Platform"/>
            <consortium name="The Broad Institute Genome Sequencing Center for Infectious Disease"/>
            <person name="Wu L."/>
            <person name="Ma J."/>
        </authorList>
    </citation>
    <scope>NUCLEOTIDE SEQUENCE [LARGE SCALE GENOMIC DNA]</scope>
    <source>
        <strain evidence="6">JCM 30742</strain>
    </source>
</reference>
<dbReference type="InterPro" id="IPR000835">
    <property type="entry name" value="HTH_MarR-typ"/>
</dbReference>
<sequence length="154" mass="16845">MSAHGSLELSRQLRPLLTRVYQMVRRRSPGWDISAAQSSVLTTLMDRGALRMGELAVIEGVRMPTATSVVARLVKLGLVERIADPQDRRAVLVGITARGSAQISELVAERNARFAELLARLSDEERRLLRAAVPAMAHLVALDIAPKDPADTEL</sequence>
<evidence type="ECO:0000313" key="6">
    <source>
        <dbReference type="Proteomes" id="UP001500752"/>
    </source>
</evidence>
<dbReference type="InterPro" id="IPR052526">
    <property type="entry name" value="HTH-type_Bedaq_tolerance"/>
</dbReference>
<comment type="caution">
    <text evidence="5">The sequence shown here is derived from an EMBL/GenBank/DDBJ whole genome shotgun (WGS) entry which is preliminary data.</text>
</comment>
<dbReference type="PROSITE" id="PS01117">
    <property type="entry name" value="HTH_MARR_1"/>
    <property type="match status" value="1"/>
</dbReference>
<keyword evidence="2" id="KW-0238">DNA-binding</keyword>
<proteinExistence type="predicted"/>
<keyword evidence="1" id="KW-0805">Transcription regulation</keyword>
<dbReference type="PANTHER" id="PTHR39515">
    <property type="entry name" value="CONSERVED PROTEIN"/>
    <property type="match status" value="1"/>
</dbReference>
<dbReference type="SMART" id="SM00347">
    <property type="entry name" value="HTH_MARR"/>
    <property type="match status" value="1"/>
</dbReference>
<dbReference type="InterPro" id="IPR023187">
    <property type="entry name" value="Tscrpt_reg_MarR-type_CS"/>
</dbReference>
<dbReference type="RefSeq" id="WP_345148992.1">
    <property type="nucleotide sequence ID" value="NZ_BAABEO010000008.1"/>
</dbReference>
<dbReference type="Proteomes" id="UP001500752">
    <property type="component" value="Unassembled WGS sequence"/>
</dbReference>
<gene>
    <name evidence="5" type="ORF">GCM10023081_10480</name>
</gene>
<evidence type="ECO:0000313" key="5">
    <source>
        <dbReference type="EMBL" id="GAA3674035.1"/>
    </source>
</evidence>
<dbReference type="Gene3D" id="1.10.10.10">
    <property type="entry name" value="Winged helix-like DNA-binding domain superfamily/Winged helix DNA-binding domain"/>
    <property type="match status" value="1"/>
</dbReference>
<organism evidence="5 6">
    <name type="scientific">Arthrobacter ginkgonis</name>
    <dbReference type="NCBI Taxonomy" id="1630594"/>
    <lineage>
        <taxon>Bacteria</taxon>
        <taxon>Bacillati</taxon>
        <taxon>Actinomycetota</taxon>
        <taxon>Actinomycetes</taxon>
        <taxon>Micrococcales</taxon>
        <taxon>Micrococcaceae</taxon>
        <taxon>Arthrobacter</taxon>
    </lineage>
</organism>
<dbReference type="InterPro" id="IPR036388">
    <property type="entry name" value="WH-like_DNA-bd_sf"/>
</dbReference>
<evidence type="ECO:0000259" key="4">
    <source>
        <dbReference type="PROSITE" id="PS50995"/>
    </source>
</evidence>
<protein>
    <recommendedName>
        <fullName evidence="4">HTH marR-type domain-containing protein</fullName>
    </recommendedName>
</protein>